<evidence type="ECO:0000256" key="1">
    <source>
        <dbReference type="SAM" id="MobiDB-lite"/>
    </source>
</evidence>
<dbReference type="HOGENOM" id="CLU_130540_0_0_1"/>
<keyword evidence="3" id="KW-1185">Reference proteome</keyword>
<reference evidence="2 3" key="1">
    <citation type="submission" date="2014-04" db="EMBL/GenBank/DDBJ databases">
        <authorList>
            <consortium name="DOE Joint Genome Institute"/>
            <person name="Kuo A."/>
            <person name="Kohler A."/>
            <person name="Costa M.D."/>
            <person name="Nagy L.G."/>
            <person name="Floudas D."/>
            <person name="Copeland A."/>
            <person name="Barry K.W."/>
            <person name="Cichocki N."/>
            <person name="Veneault-Fourrey C."/>
            <person name="LaButti K."/>
            <person name="Lindquist E.A."/>
            <person name="Lipzen A."/>
            <person name="Lundell T."/>
            <person name="Morin E."/>
            <person name="Murat C."/>
            <person name="Sun H."/>
            <person name="Tunlid A."/>
            <person name="Henrissat B."/>
            <person name="Grigoriev I.V."/>
            <person name="Hibbett D.S."/>
            <person name="Martin F."/>
            <person name="Nordberg H.P."/>
            <person name="Cantor M.N."/>
            <person name="Hua S.X."/>
        </authorList>
    </citation>
    <scope>NUCLEOTIDE SEQUENCE [LARGE SCALE GENOMIC DNA]</scope>
    <source>
        <strain evidence="2 3">441</strain>
    </source>
</reference>
<organism evidence="2 3">
    <name type="scientific">Pisolithus microcarpus 441</name>
    <dbReference type="NCBI Taxonomy" id="765257"/>
    <lineage>
        <taxon>Eukaryota</taxon>
        <taxon>Fungi</taxon>
        <taxon>Dikarya</taxon>
        <taxon>Basidiomycota</taxon>
        <taxon>Agaricomycotina</taxon>
        <taxon>Agaricomycetes</taxon>
        <taxon>Agaricomycetidae</taxon>
        <taxon>Boletales</taxon>
        <taxon>Sclerodermatineae</taxon>
        <taxon>Pisolithaceae</taxon>
        <taxon>Pisolithus</taxon>
    </lineage>
</organism>
<gene>
    <name evidence="2" type="ORF">PISMIDRAFT_6893</name>
</gene>
<dbReference type="AlphaFoldDB" id="A0A0D0AC81"/>
<feature type="region of interest" description="Disordered" evidence="1">
    <location>
        <begin position="101"/>
        <end position="125"/>
    </location>
</feature>
<accession>A0A0D0AC81</accession>
<feature type="compositionally biased region" description="Gly residues" evidence="1">
    <location>
        <begin position="101"/>
        <end position="111"/>
    </location>
</feature>
<sequence>MEAGVDEGSEALVPRFEAAGSCLIGGRELRCRLPPDDEYHGRLLVAQEEQAIALEWQAVVMERMATAQEAQAVAVQVVGVPQGRASSGTAAVAEWDGLGVGEGVKSGGSEWGGSADEWDDEMDDE</sequence>
<feature type="compositionally biased region" description="Acidic residues" evidence="1">
    <location>
        <begin position="116"/>
        <end position="125"/>
    </location>
</feature>
<evidence type="ECO:0000313" key="3">
    <source>
        <dbReference type="Proteomes" id="UP000054018"/>
    </source>
</evidence>
<protein>
    <submittedName>
        <fullName evidence="2">Uncharacterized protein</fullName>
    </submittedName>
</protein>
<name>A0A0D0AC81_9AGAM</name>
<dbReference type="EMBL" id="KN833689">
    <property type="protein sequence ID" value="KIK29648.1"/>
    <property type="molecule type" value="Genomic_DNA"/>
</dbReference>
<proteinExistence type="predicted"/>
<evidence type="ECO:0000313" key="2">
    <source>
        <dbReference type="EMBL" id="KIK29648.1"/>
    </source>
</evidence>
<reference evidence="3" key="2">
    <citation type="submission" date="2015-01" db="EMBL/GenBank/DDBJ databases">
        <title>Evolutionary Origins and Diversification of the Mycorrhizal Mutualists.</title>
        <authorList>
            <consortium name="DOE Joint Genome Institute"/>
            <consortium name="Mycorrhizal Genomics Consortium"/>
            <person name="Kohler A."/>
            <person name="Kuo A."/>
            <person name="Nagy L.G."/>
            <person name="Floudas D."/>
            <person name="Copeland A."/>
            <person name="Barry K.W."/>
            <person name="Cichocki N."/>
            <person name="Veneault-Fourrey C."/>
            <person name="LaButti K."/>
            <person name="Lindquist E.A."/>
            <person name="Lipzen A."/>
            <person name="Lundell T."/>
            <person name="Morin E."/>
            <person name="Murat C."/>
            <person name="Riley R."/>
            <person name="Ohm R."/>
            <person name="Sun H."/>
            <person name="Tunlid A."/>
            <person name="Henrissat B."/>
            <person name="Grigoriev I.V."/>
            <person name="Hibbett D.S."/>
            <person name="Martin F."/>
        </authorList>
    </citation>
    <scope>NUCLEOTIDE SEQUENCE [LARGE SCALE GENOMIC DNA]</scope>
    <source>
        <strain evidence="3">441</strain>
    </source>
</reference>
<dbReference type="Proteomes" id="UP000054018">
    <property type="component" value="Unassembled WGS sequence"/>
</dbReference>